<sequence length="214" mass="23799">MLKYIQYIKKFLYPTKIYLTLRFNIKRGLFPRLRLLIYPGTKVYLDKEASLIFDENVQVKMGSTWKGTNYNYSTLKIDKGGKIRFKGNFEFHTGIFITVNKGALLEIGSGYTNNDVEISCFKSIRIGHGVAISKGVIIRDSDNHIVNGNTKNVSLPIVIGDHVWIGLRAIVLKGVTIGEGAIIAAGSVVNRDVPARCLVAGVPAKVVKREVIWS</sequence>
<evidence type="ECO:0000256" key="2">
    <source>
        <dbReference type="ARBA" id="ARBA00022737"/>
    </source>
</evidence>
<dbReference type="InterPro" id="IPR001451">
    <property type="entry name" value="Hexapep"/>
</dbReference>
<comment type="caution">
    <text evidence="4">The sequence shown here is derived from an EMBL/GenBank/DDBJ whole genome shotgun (WGS) entry which is preliminary data.</text>
</comment>
<accession>A0A3D8LBT8</accession>
<keyword evidence="5" id="KW-1185">Reference proteome</keyword>
<dbReference type="Gene3D" id="2.160.10.10">
    <property type="entry name" value="Hexapeptide repeat proteins"/>
    <property type="match status" value="1"/>
</dbReference>
<dbReference type="PROSITE" id="PS00101">
    <property type="entry name" value="HEXAPEP_TRANSFERASES"/>
    <property type="match status" value="1"/>
</dbReference>
<evidence type="ECO:0000256" key="3">
    <source>
        <dbReference type="ARBA" id="ARBA00023315"/>
    </source>
</evidence>
<dbReference type="Proteomes" id="UP000256708">
    <property type="component" value="Unassembled WGS sequence"/>
</dbReference>
<gene>
    <name evidence="4" type="ORF">DXT99_12985</name>
</gene>
<dbReference type="PANTHER" id="PTHR23416:SF78">
    <property type="entry name" value="LIPOPOLYSACCHARIDE BIOSYNTHESIS O-ACETYL TRANSFERASE WBBJ-RELATED"/>
    <property type="match status" value="1"/>
</dbReference>
<proteinExistence type="predicted"/>
<organism evidence="4 5">
    <name type="scientific">Pontibacter diazotrophicus</name>
    <dbReference type="NCBI Taxonomy" id="1400979"/>
    <lineage>
        <taxon>Bacteria</taxon>
        <taxon>Pseudomonadati</taxon>
        <taxon>Bacteroidota</taxon>
        <taxon>Cytophagia</taxon>
        <taxon>Cytophagales</taxon>
        <taxon>Hymenobacteraceae</taxon>
        <taxon>Pontibacter</taxon>
    </lineage>
</organism>
<dbReference type="SUPFAM" id="SSF51161">
    <property type="entry name" value="Trimeric LpxA-like enzymes"/>
    <property type="match status" value="1"/>
</dbReference>
<dbReference type="AlphaFoldDB" id="A0A3D8LBT8"/>
<dbReference type="RefSeq" id="WP_115565980.1">
    <property type="nucleotide sequence ID" value="NZ_QRGR01000012.1"/>
</dbReference>
<dbReference type="EMBL" id="QRGR01000012">
    <property type="protein sequence ID" value="RDV14868.1"/>
    <property type="molecule type" value="Genomic_DNA"/>
</dbReference>
<dbReference type="InterPro" id="IPR011004">
    <property type="entry name" value="Trimer_LpxA-like_sf"/>
</dbReference>
<keyword evidence="3 4" id="KW-0012">Acyltransferase</keyword>
<dbReference type="GO" id="GO:0016746">
    <property type="term" value="F:acyltransferase activity"/>
    <property type="evidence" value="ECO:0007669"/>
    <property type="project" value="UniProtKB-KW"/>
</dbReference>
<name>A0A3D8LBT8_9BACT</name>
<keyword evidence="2" id="KW-0677">Repeat</keyword>
<dbReference type="InterPro" id="IPR051159">
    <property type="entry name" value="Hexapeptide_acetyltransf"/>
</dbReference>
<dbReference type="CDD" id="cd04647">
    <property type="entry name" value="LbH_MAT_like"/>
    <property type="match status" value="1"/>
</dbReference>
<dbReference type="InterPro" id="IPR018357">
    <property type="entry name" value="Hexapep_transf_CS"/>
</dbReference>
<reference evidence="5" key="1">
    <citation type="submission" date="2018-08" db="EMBL/GenBank/DDBJ databases">
        <authorList>
            <person name="Liu Z.-W."/>
            <person name="Du Z.-J."/>
        </authorList>
    </citation>
    <scope>NUCLEOTIDE SEQUENCE [LARGE SCALE GENOMIC DNA]</scope>
    <source>
        <strain evidence="5">H4X</strain>
    </source>
</reference>
<evidence type="ECO:0000256" key="1">
    <source>
        <dbReference type="ARBA" id="ARBA00022679"/>
    </source>
</evidence>
<protein>
    <submittedName>
        <fullName evidence="4">Acyltransferase</fullName>
    </submittedName>
</protein>
<evidence type="ECO:0000313" key="4">
    <source>
        <dbReference type="EMBL" id="RDV14868.1"/>
    </source>
</evidence>
<evidence type="ECO:0000313" key="5">
    <source>
        <dbReference type="Proteomes" id="UP000256708"/>
    </source>
</evidence>
<dbReference type="PANTHER" id="PTHR23416">
    <property type="entry name" value="SIALIC ACID SYNTHASE-RELATED"/>
    <property type="match status" value="1"/>
</dbReference>
<dbReference type="Pfam" id="PF14602">
    <property type="entry name" value="Hexapep_2"/>
    <property type="match status" value="1"/>
</dbReference>
<keyword evidence="1 4" id="KW-0808">Transferase</keyword>